<gene>
    <name evidence="3" type="ORF">L227DRAFT_607639</name>
</gene>
<feature type="domain" description="DRBM" evidence="2">
    <location>
        <begin position="44"/>
        <end position="92"/>
    </location>
</feature>
<sequence>MANNADGTVALNNCATTPADCKYPLTDIAIDLQNKGNTSSLSWEDKYTGPRHAVEWTSTCKIDGKAVASGSGLQKNLARDAAAREALVILAAEEAAASASNDAAAK</sequence>
<dbReference type="OrthoDB" id="3246846at2759"/>
<dbReference type="InterPro" id="IPR014720">
    <property type="entry name" value="dsRBD_dom"/>
</dbReference>
<keyword evidence="1" id="KW-0694">RNA-binding</keyword>
<dbReference type="PROSITE" id="PS50137">
    <property type="entry name" value="DS_RBD"/>
    <property type="match status" value="1"/>
</dbReference>
<name>A0A5C2SP07_9APHY</name>
<dbReference type="Proteomes" id="UP000313359">
    <property type="component" value="Unassembled WGS sequence"/>
</dbReference>
<reference evidence="3" key="1">
    <citation type="journal article" date="2018" name="Genome Biol. Evol.">
        <title>Genomics and development of Lentinus tigrinus, a white-rot wood-decaying mushroom with dimorphic fruiting bodies.</title>
        <authorList>
            <person name="Wu B."/>
            <person name="Xu Z."/>
            <person name="Knudson A."/>
            <person name="Carlson A."/>
            <person name="Chen N."/>
            <person name="Kovaka S."/>
            <person name="LaButti K."/>
            <person name="Lipzen A."/>
            <person name="Pennachio C."/>
            <person name="Riley R."/>
            <person name="Schakwitz W."/>
            <person name="Umezawa K."/>
            <person name="Ohm R.A."/>
            <person name="Grigoriev I.V."/>
            <person name="Nagy L.G."/>
            <person name="Gibbons J."/>
            <person name="Hibbett D."/>
        </authorList>
    </citation>
    <scope>NUCLEOTIDE SEQUENCE [LARGE SCALE GENOMIC DNA]</scope>
    <source>
        <strain evidence="3">ALCF2SS1-6</strain>
    </source>
</reference>
<dbReference type="Pfam" id="PF00035">
    <property type="entry name" value="dsrm"/>
    <property type="match status" value="1"/>
</dbReference>
<dbReference type="CDD" id="cd00048">
    <property type="entry name" value="DSRM_SF"/>
    <property type="match status" value="1"/>
</dbReference>
<dbReference type="EMBL" id="ML122253">
    <property type="protein sequence ID" value="RPD65038.1"/>
    <property type="molecule type" value="Genomic_DNA"/>
</dbReference>
<proteinExistence type="predicted"/>
<dbReference type="GO" id="GO:0003723">
    <property type="term" value="F:RNA binding"/>
    <property type="evidence" value="ECO:0007669"/>
    <property type="project" value="UniProtKB-UniRule"/>
</dbReference>
<dbReference type="SUPFAM" id="SSF54768">
    <property type="entry name" value="dsRNA-binding domain-like"/>
    <property type="match status" value="1"/>
</dbReference>
<dbReference type="AlphaFoldDB" id="A0A5C2SP07"/>
<organism evidence="3 4">
    <name type="scientific">Lentinus tigrinus ALCF2SS1-6</name>
    <dbReference type="NCBI Taxonomy" id="1328759"/>
    <lineage>
        <taxon>Eukaryota</taxon>
        <taxon>Fungi</taxon>
        <taxon>Dikarya</taxon>
        <taxon>Basidiomycota</taxon>
        <taxon>Agaricomycotina</taxon>
        <taxon>Agaricomycetes</taxon>
        <taxon>Polyporales</taxon>
        <taxon>Polyporaceae</taxon>
        <taxon>Lentinus</taxon>
    </lineage>
</organism>
<evidence type="ECO:0000256" key="1">
    <source>
        <dbReference type="PROSITE-ProRule" id="PRU00266"/>
    </source>
</evidence>
<keyword evidence="4" id="KW-1185">Reference proteome</keyword>
<accession>A0A5C2SP07</accession>
<evidence type="ECO:0000259" key="2">
    <source>
        <dbReference type="PROSITE" id="PS50137"/>
    </source>
</evidence>
<dbReference type="Gene3D" id="3.30.160.20">
    <property type="match status" value="1"/>
</dbReference>
<protein>
    <recommendedName>
        <fullName evidence="2">DRBM domain-containing protein</fullName>
    </recommendedName>
</protein>
<evidence type="ECO:0000313" key="4">
    <source>
        <dbReference type="Proteomes" id="UP000313359"/>
    </source>
</evidence>
<evidence type="ECO:0000313" key="3">
    <source>
        <dbReference type="EMBL" id="RPD65038.1"/>
    </source>
</evidence>